<feature type="region of interest" description="Disordered" evidence="1">
    <location>
        <begin position="59"/>
        <end position="147"/>
    </location>
</feature>
<protein>
    <submittedName>
        <fullName evidence="2">Uncharacterized protein</fullName>
    </submittedName>
</protein>
<feature type="compositionally biased region" description="Polar residues" evidence="1">
    <location>
        <begin position="134"/>
        <end position="147"/>
    </location>
</feature>
<evidence type="ECO:0000313" key="2">
    <source>
        <dbReference type="EMBL" id="CDI86465.1"/>
    </source>
</evidence>
<accession>U6H1Z0</accession>
<dbReference type="EMBL" id="HG695398">
    <property type="protein sequence ID" value="CDI86465.1"/>
    <property type="molecule type" value="Genomic_DNA"/>
</dbReference>
<dbReference type="Proteomes" id="UP000018201">
    <property type="component" value="Unassembled WGS sequence"/>
</dbReference>
<dbReference type="VEuPathDB" id="ToxoDB:EPH_0069270"/>
<organism evidence="2 3">
    <name type="scientific">Eimeria praecox</name>
    <dbReference type="NCBI Taxonomy" id="51316"/>
    <lineage>
        <taxon>Eukaryota</taxon>
        <taxon>Sar</taxon>
        <taxon>Alveolata</taxon>
        <taxon>Apicomplexa</taxon>
        <taxon>Conoidasida</taxon>
        <taxon>Coccidia</taxon>
        <taxon>Eucoccidiorida</taxon>
        <taxon>Eimeriorina</taxon>
        <taxon>Eimeriidae</taxon>
        <taxon>Eimeria</taxon>
    </lineage>
</organism>
<name>U6H1Z0_9EIME</name>
<reference evidence="2" key="2">
    <citation type="submission" date="2013-10" db="EMBL/GenBank/DDBJ databases">
        <authorList>
            <person name="Aslett M."/>
        </authorList>
    </citation>
    <scope>NUCLEOTIDE SEQUENCE [LARGE SCALE GENOMIC DNA]</scope>
    <source>
        <strain evidence="2">Houghton</strain>
    </source>
</reference>
<dbReference type="AlphaFoldDB" id="U6H1Z0"/>
<feature type="compositionally biased region" description="Low complexity" evidence="1">
    <location>
        <begin position="93"/>
        <end position="105"/>
    </location>
</feature>
<evidence type="ECO:0000313" key="3">
    <source>
        <dbReference type="Proteomes" id="UP000018201"/>
    </source>
</evidence>
<proteinExistence type="predicted"/>
<evidence type="ECO:0000256" key="1">
    <source>
        <dbReference type="SAM" id="MobiDB-lite"/>
    </source>
</evidence>
<keyword evidence="3" id="KW-1185">Reference proteome</keyword>
<reference evidence="2" key="1">
    <citation type="submission" date="2013-10" db="EMBL/GenBank/DDBJ databases">
        <title>Genomic analysis of the causative agents of coccidiosis in chickens.</title>
        <authorList>
            <person name="Reid A.J."/>
            <person name="Blake D."/>
            <person name="Billington K."/>
            <person name="Browne H."/>
            <person name="Dunn M."/>
            <person name="Hung S."/>
            <person name="Kawahara F."/>
            <person name="Miranda-Saavedra D."/>
            <person name="Mourier T."/>
            <person name="Nagra H."/>
            <person name="Otto T.D."/>
            <person name="Rawlings N."/>
            <person name="Sanchez A."/>
            <person name="Sanders M."/>
            <person name="Subramaniam C."/>
            <person name="Tay Y."/>
            <person name="Dear P."/>
            <person name="Doerig C."/>
            <person name="Gruber A."/>
            <person name="Parkinson J."/>
            <person name="Shirley M."/>
            <person name="Wan K.L."/>
            <person name="Berriman M."/>
            <person name="Tomley F."/>
            <person name="Pain A."/>
        </authorList>
    </citation>
    <scope>NUCLEOTIDE SEQUENCE [LARGE SCALE GENOMIC DNA]</scope>
    <source>
        <strain evidence="2">Houghton</strain>
    </source>
</reference>
<gene>
    <name evidence="2" type="ORF">EPH_0069270</name>
</gene>
<sequence>MVEDEVSIVEGCLELEEEMGVLGERAISISEGDSSSRIAELVSMLSAAAKESVMQGGLGADLQLHEQNLEGQSSLESRGDEQASVPAPSLPASVGRRGPSSGVSGLDPDSWVDTVPTIELHPGEQESDGFMGGYSSNNRASSWRTRE</sequence>
<dbReference type="OrthoDB" id="347609at2759"/>